<keyword evidence="2" id="KW-1133">Transmembrane helix</keyword>
<feature type="compositionally biased region" description="Low complexity" evidence="1">
    <location>
        <begin position="777"/>
        <end position="786"/>
    </location>
</feature>
<feature type="compositionally biased region" description="Polar residues" evidence="1">
    <location>
        <begin position="406"/>
        <end position="418"/>
    </location>
</feature>
<dbReference type="VEuPathDB" id="VectorBase:MDOMA2_016636"/>
<keyword evidence="2" id="KW-0472">Membrane</keyword>
<protein>
    <submittedName>
        <fullName evidence="4">Uncharacterized protein LOC101901732</fullName>
    </submittedName>
</protein>
<reference evidence="4" key="1">
    <citation type="submission" date="2025-08" db="UniProtKB">
        <authorList>
            <consortium name="RefSeq"/>
        </authorList>
    </citation>
    <scope>IDENTIFICATION</scope>
    <source>
        <strain evidence="4">Aabys</strain>
        <tissue evidence="4">Whole body</tissue>
    </source>
</reference>
<dbReference type="AlphaFoldDB" id="A0A9J7CJR3"/>
<feature type="transmembrane region" description="Helical" evidence="2">
    <location>
        <begin position="20"/>
        <end position="43"/>
    </location>
</feature>
<dbReference type="KEGG" id="mde:101901732"/>
<dbReference type="Proteomes" id="UP001652621">
    <property type="component" value="Unplaced"/>
</dbReference>
<feature type="compositionally biased region" description="Polar residues" evidence="1">
    <location>
        <begin position="516"/>
        <end position="539"/>
    </location>
</feature>
<feature type="compositionally biased region" description="Polar residues" evidence="1">
    <location>
        <begin position="558"/>
        <end position="568"/>
    </location>
</feature>
<feature type="compositionally biased region" description="Polar residues" evidence="1">
    <location>
        <begin position="222"/>
        <end position="237"/>
    </location>
</feature>
<feature type="compositionally biased region" description="Polar residues" evidence="1">
    <location>
        <begin position="387"/>
        <end position="397"/>
    </location>
</feature>
<feature type="compositionally biased region" description="Basic and acidic residues" evidence="1">
    <location>
        <begin position="540"/>
        <end position="554"/>
    </location>
</feature>
<keyword evidence="2" id="KW-0812">Transmembrane</keyword>
<sequence length="827" mass="93941">MAQRNAMAADKIKIKHNLSYYRGCCCWFVIFLYLQLTIVLVVATDLPNASATTNMTTAESNATFMEPIAEPLVRYRRHPPRTIVKHIIRPKRVKVKRLKKPKIKYSFAEPPTTIYYKKPKPSYSHGPTYDSSIFEDFSHINVESADFDLPPSSYETHSMDFDLYKHYESQAEQAYKEIEKPSYSYSAPEVSYKEMAKIPSYSYSPPKGERKPHTQYGVPTEFTYSTGYDKPSVNSYSYEEGHLPEKMPSFSSSSHGTDYGGDYHAPSSYDDHSNKISEHASAFSSTGYDEKSHGSGYGYQEEHAPSYPEHSSHPQIIESGGGHDSGHHGHDYSYQAPKEEYNYSPPQQPAQHPPRIPATKYGVPDLHLPVANFNNYNKYSVADHKPSSSYNGYNNQHHFAEPPDPQKTTVEITYSPSYEINLPPRKAHYHPAPPPPPPPEHSMPSYHPEHGHQEGSDSHQPARYEPAPPQDLPIDQNHQQPPYDYPKSSYEVPIYDPIPFDSSSHQEQEVYPPQPYDNNSWQEDTNTEYAAEPNNVSEQKPSDTDSQEMPHGDVHSAGTRSHGQSTFVTPPPVQRPQGGRKRKRTKGSQYHSTTLATTKHILDVPELEEAFEKEKQKENKYLTTDPDINESHKVVKVNNGPWNPMRIRTPTISGTTPSTTLAINQYSNHHGNRNSYQNRYRSTTTTSTTTMAPPRHQHHRTRPSAATTQSPPLLQQQTSHLPKIEIVSIEKSRSKTFYDGILSTPKIYNTNFLRNRYRTVQQHQSTSTIAPHLSGDSQSSSSSSSSTATMDRFSKRTTKNFFDTTIFKSPLNEPDVYRNLPKNHKLF</sequence>
<feature type="compositionally biased region" description="Low complexity" evidence="1">
    <location>
        <begin position="646"/>
        <end position="657"/>
    </location>
</feature>
<gene>
    <name evidence="4" type="primary">LOC101901732</name>
</gene>
<proteinExistence type="predicted"/>
<evidence type="ECO:0000256" key="1">
    <source>
        <dbReference type="SAM" id="MobiDB-lite"/>
    </source>
</evidence>
<name>A0A9J7CJR3_MUSDO</name>
<accession>A0A9J7CJR3</accession>
<feature type="region of interest" description="Disordered" evidence="1">
    <location>
        <begin position="683"/>
        <end position="719"/>
    </location>
</feature>
<keyword evidence="3" id="KW-1185">Reference proteome</keyword>
<feature type="compositionally biased region" description="Basic and acidic residues" evidence="1">
    <location>
        <begin position="324"/>
        <end position="341"/>
    </location>
</feature>
<evidence type="ECO:0000256" key="2">
    <source>
        <dbReference type="SAM" id="Phobius"/>
    </source>
</evidence>
<organism evidence="3 4">
    <name type="scientific">Musca domestica</name>
    <name type="common">House fly</name>
    <dbReference type="NCBI Taxonomy" id="7370"/>
    <lineage>
        <taxon>Eukaryota</taxon>
        <taxon>Metazoa</taxon>
        <taxon>Ecdysozoa</taxon>
        <taxon>Arthropoda</taxon>
        <taxon>Hexapoda</taxon>
        <taxon>Insecta</taxon>
        <taxon>Pterygota</taxon>
        <taxon>Neoptera</taxon>
        <taxon>Endopterygota</taxon>
        <taxon>Diptera</taxon>
        <taxon>Brachycera</taxon>
        <taxon>Muscomorpha</taxon>
        <taxon>Muscoidea</taxon>
        <taxon>Muscidae</taxon>
        <taxon>Musca</taxon>
    </lineage>
</organism>
<dbReference type="GeneID" id="101901732"/>
<dbReference type="OrthoDB" id="8122776at2759"/>
<feature type="compositionally biased region" description="Pro residues" evidence="1">
    <location>
        <begin position="346"/>
        <end position="356"/>
    </location>
</feature>
<feature type="compositionally biased region" description="Pro residues" evidence="1">
    <location>
        <begin position="431"/>
        <end position="441"/>
    </location>
</feature>
<feature type="compositionally biased region" description="Basic and acidic residues" evidence="1">
    <location>
        <begin position="269"/>
        <end position="278"/>
    </location>
</feature>
<feature type="compositionally biased region" description="Basic and acidic residues" evidence="1">
    <location>
        <begin position="447"/>
        <end position="462"/>
    </location>
</feature>
<feature type="region of interest" description="Disordered" evidence="1">
    <location>
        <begin position="202"/>
        <end position="361"/>
    </location>
</feature>
<evidence type="ECO:0000313" key="3">
    <source>
        <dbReference type="Proteomes" id="UP001652621"/>
    </source>
</evidence>
<dbReference type="RefSeq" id="XP_005176787.4">
    <property type="nucleotide sequence ID" value="XM_005176730.4"/>
</dbReference>
<feature type="region of interest" description="Disordered" evidence="1">
    <location>
        <begin position="387"/>
        <end position="594"/>
    </location>
</feature>
<feature type="compositionally biased region" description="Low complexity" evidence="1">
    <location>
        <begin position="707"/>
        <end position="719"/>
    </location>
</feature>
<feature type="region of interest" description="Disordered" evidence="1">
    <location>
        <begin position="635"/>
        <end position="657"/>
    </location>
</feature>
<feature type="region of interest" description="Disordered" evidence="1">
    <location>
        <begin position="763"/>
        <end position="791"/>
    </location>
</feature>
<evidence type="ECO:0000313" key="4">
    <source>
        <dbReference type="RefSeq" id="XP_005176787.4"/>
    </source>
</evidence>